<organism evidence="2 3">
    <name type="scientific">Segatella copri</name>
    <dbReference type="NCBI Taxonomy" id="165179"/>
    <lineage>
        <taxon>Bacteria</taxon>
        <taxon>Pseudomonadati</taxon>
        <taxon>Bacteroidota</taxon>
        <taxon>Bacteroidia</taxon>
        <taxon>Bacteroidales</taxon>
        <taxon>Prevotellaceae</taxon>
        <taxon>Segatella</taxon>
    </lineage>
</organism>
<name>A0A415EWR3_9BACT</name>
<protein>
    <submittedName>
        <fullName evidence="2">DUF262 domain-containing protein</fullName>
    </submittedName>
</protein>
<proteinExistence type="predicted"/>
<gene>
    <name evidence="2" type="ORF">DW079_13700</name>
</gene>
<feature type="domain" description="GmrSD restriction endonucleases N-terminal" evidence="1">
    <location>
        <begin position="27"/>
        <end position="239"/>
    </location>
</feature>
<evidence type="ECO:0000259" key="1">
    <source>
        <dbReference type="Pfam" id="PF03235"/>
    </source>
</evidence>
<dbReference type="EMBL" id="QRNB01000111">
    <property type="protein sequence ID" value="RHK07766.1"/>
    <property type="molecule type" value="Genomic_DNA"/>
</dbReference>
<dbReference type="Pfam" id="PF03235">
    <property type="entry name" value="GmrSD_N"/>
    <property type="match status" value="1"/>
</dbReference>
<dbReference type="InterPro" id="IPR004919">
    <property type="entry name" value="GmrSD_N"/>
</dbReference>
<evidence type="ECO:0000313" key="3">
    <source>
        <dbReference type="Proteomes" id="UP000286211"/>
    </source>
</evidence>
<reference evidence="2 3" key="1">
    <citation type="submission" date="2018-08" db="EMBL/GenBank/DDBJ databases">
        <title>A genome reference for cultivated species of the human gut microbiota.</title>
        <authorList>
            <person name="Zou Y."/>
            <person name="Xue W."/>
            <person name="Luo G."/>
        </authorList>
    </citation>
    <scope>NUCLEOTIDE SEQUENCE [LARGE SCALE GENOMIC DNA]</scope>
    <source>
        <strain evidence="2 3">AF46-2NS</strain>
    </source>
</reference>
<evidence type="ECO:0000313" key="2">
    <source>
        <dbReference type="EMBL" id="RHK07766.1"/>
    </source>
</evidence>
<sequence length="830" mass="98157">MNHRYSFIDLFSKKVDYDKTTQVTVSGIVIPQIQRPYAQGRTDSICTYVRNTFLDEIFDSLQKYDDEIFDLNFIYGIIKASNDNYKMELLDGQQRLTTLFLLYWYIANAELDGSKDLQVRECLSKFVYETRSTSTVFCQELAQYKVDFGEKMPKEVIRNAKWYFKSFDRDSTITAMLTMLDAIHERYTESNRHDLYKRLQYLQFYVKSLGVFNLSEELYIKMNARGLQLSPFENFKADLTNFVSNNDYQGYQEQVPLYKKNSKEMVPFSFNFSVKLDAKWVDIFWKNGADDFDDAYMSFFSRFFACKYIISSKEDVSDKDMRSDKTIKFFYTNAEEQTGSNEYFGFKSFENLLKKHPEYIITLDKVLDVMYHYDYSSESKVIFSNMLPVWEKNEELSGDNFYCNTSSKMSQVKLIALGAAIEFIEAMPNFEPDIFAKWMRIVWNVIENTNIDSLTPVSSLIRKFSAVIHFIADKKSEGVSFYAALSKWRDENSSERENRALLEEVEKARRIAENPNWEMVWVNVENHAYFKGMVTFFYSPEMTLEEYKNNANRAKTMFDKNGISDIYKKKHILIRAIVSQFNTWEDINELYITERAEKNKFLKNILASDDKVREMLHKVLYKNSIDEITDALQNYIDNAPEAEPWQNANDNDKLAYKMAIKRLRTDVNMYDWISAEEERLKATFRVYWYAGHIMFAVPRKQYAKIALDTERARMAHNLCDCYGFVFDDENQELMYKEYKDCFGNEIWLRQDNPNCTIWLGFKQYHEFVVHVSCKTKKYAKELLKAIEGASYIDGDETWIQLEDLTHYSYQRSNKRICDAVNELLEVIQKL</sequence>
<dbReference type="Proteomes" id="UP000286211">
    <property type="component" value="Unassembled WGS sequence"/>
</dbReference>
<accession>A0A415EWR3</accession>
<comment type="caution">
    <text evidence="2">The sequence shown here is derived from an EMBL/GenBank/DDBJ whole genome shotgun (WGS) entry which is preliminary data.</text>
</comment>
<dbReference type="AlphaFoldDB" id="A0A415EWR3"/>